<dbReference type="AlphaFoldDB" id="A0A1M7RJE5"/>
<feature type="region of interest" description="Disordered" evidence="1">
    <location>
        <begin position="105"/>
        <end position="125"/>
    </location>
</feature>
<dbReference type="Proteomes" id="UP000184440">
    <property type="component" value="Unassembled WGS sequence"/>
</dbReference>
<accession>A0A1M7RJE5</accession>
<reference evidence="2 3" key="1">
    <citation type="submission" date="2016-11" db="EMBL/GenBank/DDBJ databases">
        <authorList>
            <person name="Jaros S."/>
            <person name="Januszkiewicz K."/>
            <person name="Wedrychowicz H."/>
        </authorList>
    </citation>
    <scope>NUCLEOTIDE SEQUENCE [LARGE SCALE GENOMIC DNA]</scope>
    <source>
        <strain evidence="2 3">DSM 46144</strain>
    </source>
</reference>
<evidence type="ECO:0000313" key="3">
    <source>
        <dbReference type="Proteomes" id="UP000184440"/>
    </source>
</evidence>
<sequence length="125" mass="13787">MIVIALGPERPIDPEVDDLGRRRVGYSPSMSEAAVYEANHGTWKLGPRAVDEQYALLTFEGTVVQAIEIDRVERVAETVPGREGSSRSVIHGKVLQPGGRVYDAYVDQPSPVPPGRNPVRYYDEP</sequence>
<keyword evidence="3" id="KW-1185">Reference proteome</keyword>
<evidence type="ECO:0000313" key="2">
    <source>
        <dbReference type="EMBL" id="SHN46260.1"/>
    </source>
</evidence>
<dbReference type="STRING" id="134849.SAMN05443668_11493"/>
<gene>
    <name evidence="2" type="ORF">SAMN05443668_11493</name>
</gene>
<protein>
    <submittedName>
        <fullName evidence="2">Uncharacterized protein</fullName>
    </submittedName>
</protein>
<name>A0A1M7RJE5_9ACTN</name>
<organism evidence="2 3">
    <name type="scientific">Cryptosporangium aurantiacum</name>
    <dbReference type="NCBI Taxonomy" id="134849"/>
    <lineage>
        <taxon>Bacteria</taxon>
        <taxon>Bacillati</taxon>
        <taxon>Actinomycetota</taxon>
        <taxon>Actinomycetes</taxon>
        <taxon>Cryptosporangiales</taxon>
        <taxon>Cryptosporangiaceae</taxon>
        <taxon>Cryptosporangium</taxon>
    </lineage>
</organism>
<dbReference type="EMBL" id="FRCS01000014">
    <property type="protein sequence ID" value="SHN46260.1"/>
    <property type="molecule type" value="Genomic_DNA"/>
</dbReference>
<evidence type="ECO:0000256" key="1">
    <source>
        <dbReference type="SAM" id="MobiDB-lite"/>
    </source>
</evidence>
<proteinExistence type="predicted"/>